<dbReference type="InterPro" id="IPR027521">
    <property type="entry name" value="Usb1"/>
</dbReference>
<dbReference type="GO" id="GO:0004518">
    <property type="term" value="F:nuclease activity"/>
    <property type="evidence" value="ECO:0007669"/>
    <property type="project" value="InterPro"/>
</dbReference>
<keyword evidence="3" id="KW-1185">Reference proteome</keyword>
<dbReference type="Gene3D" id="3.90.1140.10">
    <property type="entry name" value="Cyclic phosphodiesterase"/>
    <property type="match status" value="1"/>
</dbReference>
<accession>A0A2U1IY09</accession>
<name>A0A2U1IY09_SMIAN</name>
<evidence type="ECO:0000313" key="3">
    <source>
        <dbReference type="Proteomes" id="UP000245591"/>
    </source>
</evidence>
<comment type="caution">
    <text evidence="2">The sequence shown here is derived from an EMBL/GenBank/DDBJ whole genome shotgun (WGS) entry which is preliminary data.</text>
</comment>
<dbReference type="GO" id="GO:0034477">
    <property type="term" value="P:U6 snRNA 3'-end processing"/>
    <property type="evidence" value="ECO:0007669"/>
    <property type="project" value="InterPro"/>
</dbReference>
<dbReference type="Pfam" id="PF09749">
    <property type="entry name" value="HVSL"/>
    <property type="match status" value="1"/>
</dbReference>
<proteinExistence type="predicted"/>
<evidence type="ECO:0000256" key="1">
    <source>
        <dbReference type="SAM" id="MobiDB-lite"/>
    </source>
</evidence>
<evidence type="ECO:0000313" key="2">
    <source>
        <dbReference type="EMBL" id="PVZ97688.1"/>
    </source>
</evidence>
<sequence>MLLVADYDSSSDSSSQEYTQEQNSIYKHFPSPYLDLEVAKPFQQTNIKGNWPLHIHIKIIPNRQTVKFIEDVCRISESFFVKKNVKADLVKILSKDLPTDHLEYLFPLGNDTPLGKSDSTDKEIEYLHISLSRHASLKFHQIEKFIQKLELELKSVSP</sequence>
<feature type="region of interest" description="Disordered" evidence="1">
    <location>
        <begin position="1"/>
        <end position="21"/>
    </location>
</feature>
<protein>
    <submittedName>
        <fullName evidence="2">Uncharacterized protein</fullName>
    </submittedName>
</protein>
<gene>
    <name evidence="2" type="ORF">BB558_006352</name>
</gene>
<dbReference type="Proteomes" id="UP000245591">
    <property type="component" value="Unassembled WGS sequence"/>
</dbReference>
<reference evidence="2 3" key="1">
    <citation type="journal article" date="2018" name="MBio">
        <title>Comparative Genomics Reveals the Core Gene Toolbox for the Fungus-Insect Symbiosis.</title>
        <authorList>
            <person name="Wang Y."/>
            <person name="Stata M."/>
            <person name="Wang W."/>
            <person name="Stajich J.E."/>
            <person name="White M.M."/>
            <person name="Moncalvo J.M."/>
        </authorList>
    </citation>
    <scope>NUCLEOTIDE SEQUENCE [LARGE SCALE GENOMIC DNA]</scope>
    <source>
        <strain evidence="2 3">AUS-126-30</strain>
    </source>
</reference>
<dbReference type="AlphaFoldDB" id="A0A2U1IY09"/>
<organism evidence="2 3">
    <name type="scientific">Smittium angustum</name>
    <dbReference type="NCBI Taxonomy" id="133377"/>
    <lineage>
        <taxon>Eukaryota</taxon>
        <taxon>Fungi</taxon>
        <taxon>Fungi incertae sedis</taxon>
        <taxon>Zoopagomycota</taxon>
        <taxon>Kickxellomycotina</taxon>
        <taxon>Harpellomycetes</taxon>
        <taxon>Harpellales</taxon>
        <taxon>Legeriomycetaceae</taxon>
        <taxon>Smittium</taxon>
    </lineage>
</organism>
<dbReference type="EMBL" id="MBFU01000762">
    <property type="protein sequence ID" value="PVZ97688.1"/>
    <property type="molecule type" value="Genomic_DNA"/>
</dbReference>